<name>A0A840X3K1_9RHOB</name>
<sequence>MTGSYTPEPEEGQEPPQIRRLRQLVMVLTGTLTLAIIIVVGLMTIRLLALGETSGPSLPPDLTLPSGERAQAVTLGTGWVAVVTRDAEGQERIRLFDSAGTPLTTTEITQ</sequence>
<reference evidence="2 3" key="1">
    <citation type="submission" date="2020-08" db="EMBL/GenBank/DDBJ databases">
        <title>Genomic Encyclopedia of Type Strains, Phase IV (KMG-IV): sequencing the most valuable type-strain genomes for metagenomic binning, comparative biology and taxonomic classification.</title>
        <authorList>
            <person name="Goeker M."/>
        </authorList>
    </citation>
    <scope>NUCLEOTIDE SEQUENCE [LARGE SCALE GENOMIC DNA]</scope>
    <source>
        <strain evidence="2 3">DSM 103377</strain>
    </source>
</reference>
<keyword evidence="1" id="KW-1133">Transmembrane helix</keyword>
<keyword evidence="1" id="KW-0812">Transmembrane</keyword>
<proteinExistence type="predicted"/>
<gene>
    <name evidence="2" type="ORF">FHS89_002417</name>
</gene>
<accession>A0A840X3K1</accession>
<evidence type="ECO:0000313" key="3">
    <source>
        <dbReference type="Proteomes" id="UP000553766"/>
    </source>
</evidence>
<dbReference type="EMBL" id="JACIJS010000007">
    <property type="protein sequence ID" value="MBB5516386.1"/>
    <property type="molecule type" value="Genomic_DNA"/>
</dbReference>
<protein>
    <submittedName>
        <fullName evidence="2">Uncharacterized protein</fullName>
    </submittedName>
</protein>
<comment type="caution">
    <text evidence="2">The sequence shown here is derived from an EMBL/GenBank/DDBJ whole genome shotgun (WGS) entry which is preliminary data.</text>
</comment>
<dbReference type="Pfam" id="PF20082">
    <property type="entry name" value="DUF6476"/>
    <property type="match status" value="1"/>
</dbReference>
<organism evidence="2 3">
    <name type="scientific">Rubricella aquisinus</name>
    <dbReference type="NCBI Taxonomy" id="2028108"/>
    <lineage>
        <taxon>Bacteria</taxon>
        <taxon>Pseudomonadati</taxon>
        <taxon>Pseudomonadota</taxon>
        <taxon>Alphaproteobacteria</taxon>
        <taxon>Rhodobacterales</taxon>
        <taxon>Paracoccaceae</taxon>
        <taxon>Rubricella</taxon>
    </lineage>
</organism>
<dbReference type="AlphaFoldDB" id="A0A840X3K1"/>
<evidence type="ECO:0000313" key="2">
    <source>
        <dbReference type="EMBL" id="MBB5516386.1"/>
    </source>
</evidence>
<evidence type="ECO:0000256" key="1">
    <source>
        <dbReference type="SAM" id="Phobius"/>
    </source>
</evidence>
<dbReference type="Proteomes" id="UP000553766">
    <property type="component" value="Unassembled WGS sequence"/>
</dbReference>
<keyword evidence="3" id="KW-1185">Reference proteome</keyword>
<dbReference type="RefSeq" id="WP_184011952.1">
    <property type="nucleotide sequence ID" value="NZ_JACIJS010000007.1"/>
</dbReference>
<dbReference type="InterPro" id="IPR045519">
    <property type="entry name" value="DUF6476"/>
</dbReference>
<feature type="transmembrane region" description="Helical" evidence="1">
    <location>
        <begin position="24"/>
        <end position="49"/>
    </location>
</feature>
<keyword evidence="1" id="KW-0472">Membrane</keyword>